<reference evidence="1 2" key="1">
    <citation type="journal article" date="2011" name="J. Bacteriol.">
        <title>Complete genome sequence of Amycolicicoccus subflavus DQS3-9A1T, an actinomycete isolated from crude oil-polluted soil.</title>
        <authorList>
            <person name="Cai M."/>
            <person name="Chen W.M."/>
            <person name="Nie Y."/>
            <person name="Chi C.Q."/>
            <person name="Wang Y.N."/>
            <person name="Tang Y.Q."/>
            <person name="Li G.Y."/>
            <person name="Wu X.L."/>
        </authorList>
    </citation>
    <scope>NUCLEOTIDE SEQUENCE [LARGE SCALE GENOMIC DNA]</scope>
    <source>
        <strain evidence="2">DSM 45089 / DQS3-9A1</strain>
    </source>
</reference>
<dbReference type="RefSeq" id="WP_013806094.1">
    <property type="nucleotide sequence ID" value="NC_015564.1"/>
</dbReference>
<evidence type="ECO:0000313" key="1">
    <source>
        <dbReference type="EMBL" id="AEF39745.1"/>
    </source>
</evidence>
<evidence type="ECO:0008006" key="3">
    <source>
        <dbReference type="Google" id="ProtNLM"/>
    </source>
</evidence>
<proteinExistence type="predicted"/>
<sequence>MMLSSVSSIHVADDTFVAASPDLVARQFQDRADWSRWWPDLSVTVQENRGDKGVRWRVGDSLDGTMEVWLEPVLDGTMIHYFLHAEPARQTPLTFPELAQANRAWRVTGRAMAFEVKFRAEQGRRPGEPAVSSATSG</sequence>
<dbReference type="KEGG" id="asd:AS9A_1293"/>
<dbReference type="Proteomes" id="UP000009235">
    <property type="component" value="Chromosome"/>
</dbReference>
<protein>
    <recommendedName>
        <fullName evidence="3">Polyketide cyclase / dehydrase and lipid transport</fullName>
    </recommendedName>
</protein>
<dbReference type="eggNOG" id="COG2867">
    <property type="taxonomic scope" value="Bacteria"/>
</dbReference>
<dbReference type="AlphaFoldDB" id="F6EFD2"/>
<keyword evidence="2" id="KW-1185">Reference proteome</keyword>
<name>F6EFD2_HOYSD</name>
<dbReference type="EMBL" id="CP002786">
    <property type="protein sequence ID" value="AEF39745.1"/>
    <property type="molecule type" value="Genomic_DNA"/>
</dbReference>
<dbReference type="SUPFAM" id="SSF55961">
    <property type="entry name" value="Bet v1-like"/>
    <property type="match status" value="1"/>
</dbReference>
<evidence type="ECO:0000313" key="2">
    <source>
        <dbReference type="Proteomes" id="UP000009235"/>
    </source>
</evidence>
<dbReference type="STRING" id="443218.AS9A_1293"/>
<dbReference type="HOGENOM" id="CLU_1832952_0_0_11"/>
<gene>
    <name evidence="1" type="ordered locus">AS9A_1293</name>
</gene>
<accession>F6EFD2</accession>
<organism evidence="1 2">
    <name type="scientific">Hoyosella subflava (strain DSM 45089 / JCM 17490 / NBRC 109087 / DQS3-9A1)</name>
    <name type="common">Amycolicicoccus subflavus</name>
    <dbReference type="NCBI Taxonomy" id="443218"/>
    <lineage>
        <taxon>Bacteria</taxon>
        <taxon>Bacillati</taxon>
        <taxon>Actinomycetota</taxon>
        <taxon>Actinomycetes</taxon>
        <taxon>Mycobacteriales</taxon>
        <taxon>Hoyosellaceae</taxon>
        <taxon>Hoyosella</taxon>
    </lineage>
</organism>